<organism evidence="1 2">
    <name type="scientific">Polarella glacialis</name>
    <name type="common">Dinoflagellate</name>
    <dbReference type="NCBI Taxonomy" id="89957"/>
    <lineage>
        <taxon>Eukaryota</taxon>
        <taxon>Sar</taxon>
        <taxon>Alveolata</taxon>
        <taxon>Dinophyceae</taxon>
        <taxon>Suessiales</taxon>
        <taxon>Suessiaceae</taxon>
        <taxon>Polarella</taxon>
    </lineage>
</organism>
<dbReference type="SUPFAM" id="SSF51412">
    <property type="entry name" value="Inosine monophosphate dehydrogenase (IMPDH)"/>
    <property type="match status" value="1"/>
</dbReference>
<proteinExistence type="predicted"/>
<dbReference type="PANTHER" id="PTHR11911">
    <property type="entry name" value="INOSINE-5-MONOPHOSPHATE DEHYDROGENASE RELATED"/>
    <property type="match status" value="1"/>
</dbReference>
<keyword evidence="2" id="KW-1185">Reference proteome</keyword>
<evidence type="ECO:0008006" key="3">
    <source>
        <dbReference type="Google" id="ProtNLM"/>
    </source>
</evidence>
<evidence type="ECO:0000313" key="1">
    <source>
        <dbReference type="EMBL" id="CAE8626645.1"/>
    </source>
</evidence>
<reference evidence="1" key="1">
    <citation type="submission" date="2021-02" db="EMBL/GenBank/DDBJ databases">
        <authorList>
            <person name="Dougan E. K."/>
            <person name="Rhodes N."/>
            <person name="Thang M."/>
            <person name="Chan C."/>
        </authorList>
    </citation>
    <scope>NUCLEOTIDE SEQUENCE</scope>
</reference>
<dbReference type="Proteomes" id="UP000654075">
    <property type="component" value="Unassembled WGS sequence"/>
</dbReference>
<dbReference type="GO" id="GO:0003938">
    <property type="term" value="F:IMP dehydrogenase activity"/>
    <property type="evidence" value="ECO:0007669"/>
    <property type="project" value="InterPro"/>
</dbReference>
<name>A0A813GUG1_POLGL</name>
<dbReference type="Gene3D" id="3.20.20.70">
    <property type="entry name" value="Aldolase class I"/>
    <property type="match status" value="1"/>
</dbReference>
<dbReference type="InterPro" id="IPR005990">
    <property type="entry name" value="IMP_DH"/>
</dbReference>
<dbReference type="GO" id="GO:0005737">
    <property type="term" value="C:cytoplasm"/>
    <property type="evidence" value="ECO:0007669"/>
    <property type="project" value="TreeGrafter"/>
</dbReference>
<dbReference type="PANTHER" id="PTHR11911:SF111">
    <property type="entry name" value="INOSINE-5'-MONOPHOSPHATE DEHYDROGENASE"/>
    <property type="match status" value="1"/>
</dbReference>
<gene>
    <name evidence="1" type="ORF">PGLA1383_LOCUS43551</name>
</gene>
<comment type="caution">
    <text evidence="1">The sequence shown here is derived from an EMBL/GenBank/DDBJ whole genome shotgun (WGS) entry which is preliminary data.</text>
</comment>
<dbReference type="GO" id="GO:0006183">
    <property type="term" value="P:GTP biosynthetic process"/>
    <property type="evidence" value="ECO:0007669"/>
    <property type="project" value="TreeGrafter"/>
</dbReference>
<dbReference type="AlphaFoldDB" id="A0A813GUG1"/>
<evidence type="ECO:0000313" key="2">
    <source>
        <dbReference type="Proteomes" id="UP000654075"/>
    </source>
</evidence>
<accession>A0A813GUG1</accession>
<dbReference type="OrthoDB" id="416622at2759"/>
<dbReference type="InterPro" id="IPR013785">
    <property type="entry name" value="Aldolase_TIM"/>
</dbReference>
<sequence>MVLHRYLPYLAQGIRHGMQDIGACSTVELQKQLDDGRLRFELRSAAAQREGGVHGLHSFERKLFA</sequence>
<protein>
    <recommendedName>
        <fullName evidence="3">IMP dehydrogenase/GMP reductase domain-containing protein</fullName>
    </recommendedName>
</protein>
<dbReference type="EMBL" id="CAJNNV010029004">
    <property type="protein sequence ID" value="CAE8626645.1"/>
    <property type="molecule type" value="Genomic_DNA"/>
</dbReference>